<organism evidence="2 3">
    <name type="scientific">Tegillarca granosa</name>
    <name type="common">Malaysian cockle</name>
    <name type="synonym">Anadara granosa</name>
    <dbReference type="NCBI Taxonomy" id="220873"/>
    <lineage>
        <taxon>Eukaryota</taxon>
        <taxon>Metazoa</taxon>
        <taxon>Spiralia</taxon>
        <taxon>Lophotrochozoa</taxon>
        <taxon>Mollusca</taxon>
        <taxon>Bivalvia</taxon>
        <taxon>Autobranchia</taxon>
        <taxon>Pteriomorphia</taxon>
        <taxon>Arcoida</taxon>
        <taxon>Arcoidea</taxon>
        <taxon>Arcidae</taxon>
        <taxon>Tegillarca</taxon>
    </lineage>
</organism>
<dbReference type="Pfam" id="PF00078">
    <property type="entry name" value="RVT_1"/>
    <property type="match status" value="1"/>
</dbReference>
<dbReference type="PANTHER" id="PTHR33050">
    <property type="entry name" value="REVERSE TRANSCRIPTASE DOMAIN-CONTAINING PROTEIN"/>
    <property type="match status" value="1"/>
</dbReference>
<dbReference type="Proteomes" id="UP001217089">
    <property type="component" value="Unassembled WGS sequence"/>
</dbReference>
<dbReference type="InterPro" id="IPR043502">
    <property type="entry name" value="DNA/RNA_pol_sf"/>
</dbReference>
<dbReference type="InterPro" id="IPR043128">
    <property type="entry name" value="Rev_trsase/Diguanyl_cyclase"/>
</dbReference>
<feature type="non-terminal residue" evidence="2">
    <location>
        <position position="755"/>
    </location>
</feature>
<evidence type="ECO:0000313" key="2">
    <source>
        <dbReference type="EMBL" id="KAJ8313531.1"/>
    </source>
</evidence>
<dbReference type="Gene3D" id="3.30.70.270">
    <property type="match status" value="1"/>
</dbReference>
<keyword evidence="3" id="KW-1185">Reference proteome</keyword>
<accession>A0ABQ9FA97</accession>
<dbReference type="EMBL" id="JARBDR010000342">
    <property type="protein sequence ID" value="KAJ8313531.1"/>
    <property type="molecule type" value="Genomic_DNA"/>
</dbReference>
<dbReference type="InterPro" id="IPR006936">
    <property type="entry name" value="ALOG_dom"/>
</dbReference>
<evidence type="ECO:0000259" key="1">
    <source>
        <dbReference type="PROSITE" id="PS50878"/>
    </source>
</evidence>
<feature type="domain" description="Reverse transcriptase" evidence="1">
    <location>
        <begin position="1"/>
        <end position="173"/>
    </location>
</feature>
<evidence type="ECO:0000313" key="3">
    <source>
        <dbReference type="Proteomes" id="UP001217089"/>
    </source>
</evidence>
<dbReference type="PANTHER" id="PTHR33050:SF7">
    <property type="entry name" value="RIBONUCLEASE H"/>
    <property type="match status" value="1"/>
</dbReference>
<dbReference type="PROSITE" id="PS50878">
    <property type="entry name" value="RT_POL"/>
    <property type="match status" value="1"/>
</dbReference>
<dbReference type="SUPFAM" id="SSF56672">
    <property type="entry name" value="DNA/RNA polymerases"/>
    <property type="match status" value="1"/>
</dbReference>
<proteinExistence type="predicted"/>
<reference evidence="2 3" key="1">
    <citation type="submission" date="2022-12" db="EMBL/GenBank/DDBJ databases">
        <title>Chromosome-level genome of Tegillarca granosa.</title>
        <authorList>
            <person name="Kim J."/>
        </authorList>
    </citation>
    <scope>NUCLEOTIDE SEQUENCE [LARGE SCALE GENOMIC DNA]</scope>
    <source>
        <strain evidence="2">Teg-2019</strain>
        <tissue evidence="2">Adductor muscle</tissue>
    </source>
</reference>
<comment type="caution">
    <text evidence="2">The sequence shown here is derived from an EMBL/GenBank/DDBJ whole genome shotgun (WGS) entry which is preliminary data.</text>
</comment>
<dbReference type="InterPro" id="IPR000477">
    <property type="entry name" value="RT_dom"/>
</dbReference>
<gene>
    <name evidence="2" type="ORF">KUTeg_008092</name>
</gene>
<sequence>MPLNIEPSKPCLCHDERYLNLWIKDSPFHLETLKDVHRLVGKYALMITCDEKSGYDHVKLGESSQTYFGIQFGGFFMTYTTLPFGWKASPYVYQSLGMCATSYLRSLGLMNTLYIDDRFAVTKGGFEDSGNMKEAKKLSYLLLLLLTRLGYTLSLKKCSFVPSTCKKFLGFFIDSLRQAYILPLDKKQKFIELREFILSLKEVDLKTLQRFCGKCISMSLAVTGCKLFCREVNAAISFCTKNSRKVKVSGALRDELEYWKFIDSWSGCSKWRPEFYNRVELTTDSSGFRYGALVGTGKDRIVLGDYWLHNDERPIHEIEADAILKSLLSLGQSLLNSRVDVCTDNMAVICAWNSQGGKSQGLNNLIKQIFKVVMLYSIDLHLSFVSSVQNVADGASRILSAADTMLNARSWLKVEDCFGPHTVDLMSLDSNVMCSSDNKPLRHFTPWPTPETAGVNVFSQDLTKESNPYVYPPFVLIFPLISCTIVIPKLETVPVWWPNLINNVIGSVCLGLKGEKGVVKVPSRRGFIVDTVGLRWPLFAFRVGQIDLGAICKRLADLDERTCSSVGFKSKKSLLTALTHFLEESGCPSLTSCTPDDVRRFLVWKDSCGKTVVHDVRCPFLELQGLFGCNCPKRLASSTVEGMIQKLINIFQDMGLGLGWDSLLEMGNPASAPVVKEYLKLIKAEQARAHVVSKQAKPIFLTKVEAMCCFISREFFAGDRAGDLSFVVAQEVRFLNDGSGLVFRHTFGKTLRGGK</sequence>
<protein>
    <recommendedName>
        <fullName evidence="1">Reverse transcriptase domain-containing protein</fullName>
    </recommendedName>
</protein>
<name>A0ABQ9FA97_TEGGR</name>
<dbReference type="InterPro" id="IPR052055">
    <property type="entry name" value="Hepadnavirus_pol/RT"/>
</dbReference>
<dbReference type="Pfam" id="PF04852">
    <property type="entry name" value="ALOG_dom"/>
    <property type="match status" value="1"/>
</dbReference>